<comment type="similarity">
    <text evidence="2 4">Belongs to the pyridoxal phosphate-binding protein YggS/PROSC family.</text>
</comment>
<dbReference type="eggNOG" id="COG0325">
    <property type="taxonomic scope" value="Bacteria"/>
</dbReference>
<comment type="function">
    <text evidence="2">Pyridoxal 5'-phosphate (PLP)-binding protein, which is involved in PLP homeostasis.</text>
</comment>
<dbReference type="KEGG" id="pseo:OM33_13765"/>
<dbReference type="HOGENOM" id="CLU_059988_0_1_6"/>
<name>A0A0A7EJ30_9GAMM</name>
<proteinExistence type="inferred from homology"/>
<dbReference type="InterPro" id="IPR001608">
    <property type="entry name" value="Ala_racemase_N"/>
</dbReference>
<accession>A0A0A7EJ30</accession>
<dbReference type="GO" id="GO:0030170">
    <property type="term" value="F:pyridoxal phosphate binding"/>
    <property type="evidence" value="ECO:0007669"/>
    <property type="project" value="UniProtKB-UniRule"/>
</dbReference>
<dbReference type="HAMAP" id="MF_02087">
    <property type="entry name" value="PLP_homeostasis"/>
    <property type="match status" value="1"/>
</dbReference>
<dbReference type="SUPFAM" id="SSF51419">
    <property type="entry name" value="PLP-binding barrel"/>
    <property type="match status" value="1"/>
</dbReference>
<reference evidence="6 7" key="1">
    <citation type="submission" date="2014-11" db="EMBL/GenBank/DDBJ databases">
        <title>Complete Genome Sequence of Pseudoalteromonas sp. Strain OCN003 Isolated from Kaneohe Bay, Oahu, Hawaii.</title>
        <authorList>
            <person name="Beurmann S."/>
            <person name="Videau P."/>
            <person name="Ushijima B."/>
            <person name="Smith A.M."/>
            <person name="Aeby G.S."/>
            <person name="Callahan S.M."/>
            <person name="Belcaid M."/>
        </authorList>
    </citation>
    <scope>NUCLEOTIDE SEQUENCE [LARGE SCALE GENOMIC DNA]</scope>
    <source>
        <strain evidence="6 7">OCN003</strain>
    </source>
</reference>
<evidence type="ECO:0000313" key="7">
    <source>
        <dbReference type="Proteomes" id="UP000030341"/>
    </source>
</evidence>
<dbReference type="PROSITE" id="PS01211">
    <property type="entry name" value="UPF0001"/>
    <property type="match status" value="1"/>
</dbReference>
<dbReference type="PIRSF" id="PIRSF004848">
    <property type="entry name" value="YBL036c_PLPDEIII"/>
    <property type="match status" value="1"/>
</dbReference>
<dbReference type="InterPro" id="IPR029066">
    <property type="entry name" value="PLP-binding_barrel"/>
</dbReference>
<dbReference type="PANTHER" id="PTHR10146:SF14">
    <property type="entry name" value="PYRIDOXAL PHOSPHATE HOMEOSTASIS PROTEIN"/>
    <property type="match status" value="1"/>
</dbReference>
<protein>
    <recommendedName>
        <fullName evidence="2">Pyridoxal phosphate homeostasis protein</fullName>
        <shortName evidence="2">PLP homeostasis protein</shortName>
    </recommendedName>
</protein>
<evidence type="ECO:0000256" key="1">
    <source>
        <dbReference type="ARBA" id="ARBA00022898"/>
    </source>
</evidence>
<gene>
    <name evidence="6" type="ORF">OM33_13765</name>
</gene>
<dbReference type="EMBL" id="CP009888">
    <property type="protein sequence ID" value="AIY66061.1"/>
    <property type="molecule type" value="Genomic_DNA"/>
</dbReference>
<sequence>MITIAERLKFAYDRITKAIKNSHISGQKVALLAVSKTKPSTLIREAYNANQRQFGESYVQEAVEKIAELSDLNDIEWHFIGPIQSNKSALVAAHFDWVQSVDRMKIARRLNEQRPSNSAKLNVLIQVNIDDEETKSGCAINELPELAAFVANAENLELRGLMAIPKKSETNEQQQASFAKLNACFTQLKAQYQSIDTLSMGMSNDVEAAISQGSTMVRIGTDIFGPRT</sequence>
<dbReference type="AlphaFoldDB" id="A0A0A7EJ30"/>
<organism evidence="6 7">
    <name type="scientific">Pseudoalteromonas piratica</name>
    <dbReference type="NCBI Taxonomy" id="1348114"/>
    <lineage>
        <taxon>Bacteria</taxon>
        <taxon>Pseudomonadati</taxon>
        <taxon>Pseudomonadota</taxon>
        <taxon>Gammaproteobacteria</taxon>
        <taxon>Alteromonadales</taxon>
        <taxon>Pseudoalteromonadaceae</taxon>
        <taxon>Pseudoalteromonas</taxon>
    </lineage>
</organism>
<dbReference type="InterPro" id="IPR011078">
    <property type="entry name" value="PyrdxlP_homeostasis"/>
</dbReference>
<feature type="domain" description="Alanine racemase N-terminal" evidence="5">
    <location>
        <begin position="23"/>
        <end position="226"/>
    </location>
</feature>
<dbReference type="OrthoDB" id="9804072at2"/>
<evidence type="ECO:0000256" key="4">
    <source>
        <dbReference type="RuleBase" id="RU004514"/>
    </source>
</evidence>
<evidence type="ECO:0000313" key="6">
    <source>
        <dbReference type="EMBL" id="AIY66061.1"/>
    </source>
</evidence>
<keyword evidence="1 2" id="KW-0663">Pyridoxal phosphate</keyword>
<evidence type="ECO:0000256" key="3">
    <source>
        <dbReference type="PIRSR" id="PIRSR004848-1"/>
    </source>
</evidence>
<dbReference type="PANTHER" id="PTHR10146">
    <property type="entry name" value="PROLINE SYNTHETASE CO-TRANSCRIBED BACTERIAL HOMOLOG PROTEIN"/>
    <property type="match status" value="1"/>
</dbReference>
<dbReference type="NCBIfam" id="TIGR00044">
    <property type="entry name" value="YggS family pyridoxal phosphate-dependent enzyme"/>
    <property type="match status" value="1"/>
</dbReference>
<dbReference type="Proteomes" id="UP000030341">
    <property type="component" value="Chromosome 1"/>
</dbReference>
<dbReference type="STRING" id="1348114.OM33_13765"/>
<feature type="modified residue" description="N6-(pyridoxal phosphate)lysine" evidence="2 3">
    <location>
        <position position="36"/>
    </location>
</feature>
<dbReference type="Pfam" id="PF01168">
    <property type="entry name" value="Ala_racemase_N"/>
    <property type="match status" value="1"/>
</dbReference>
<evidence type="ECO:0000259" key="5">
    <source>
        <dbReference type="Pfam" id="PF01168"/>
    </source>
</evidence>
<evidence type="ECO:0000256" key="2">
    <source>
        <dbReference type="HAMAP-Rule" id="MF_02087"/>
    </source>
</evidence>
<dbReference type="RefSeq" id="WP_038642521.1">
    <property type="nucleotide sequence ID" value="NZ_CP009888.1"/>
</dbReference>
<dbReference type="CDD" id="cd06824">
    <property type="entry name" value="PLPDE_III_Yggs_like"/>
    <property type="match status" value="1"/>
</dbReference>
<dbReference type="Gene3D" id="3.20.20.10">
    <property type="entry name" value="Alanine racemase"/>
    <property type="match status" value="1"/>
</dbReference>
<comment type="cofactor">
    <cofactor evidence="3">
        <name>pyridoxal 5'-phosphate</name>
        <dbReference type="ChEBI" id="CHEBI:597326"/>
    </cofactor>
</comment>
<dbReference type="FunFam" id="3.20.20.10:FF:000018">
    <property type="entry name" value="Pyridoxal phosphate homeostasis protein"/>
    <property type="match status" value="1"/>
</dbReference>
<keyword evidence="7" id="KW-1185">Reference proteome</keyword>